<evidence type="ECO:0000256" key="6">
    <source>
        <dbReference type="ARBA" id="ARBA00022490"/>
    </source>
</evidence>
<comment type="catalytic activity">
    <reaction evidence="1 20">
        <text>7-phospho-2-dehydro-3-deoxy-D-arabino-heptonate = 3-dehydroquinate + phosphate</text>
        <dbReference type="Rhea" id="RHEA:21968"/>
        <dbReference type="ChEBI" id="CHEBI:32364"/>
        <dbReference type="ChEBI" id="CHEBI:43474"/>
        <dbReference type="ChEBI" id="CHEBI:58394"/>
        <dbReference type="EC" id="4.2.3.4"/>
    </reaction>
</comment>
<dbReference type="SUPFAM" id="SSF56796">
    <property type="entry name" value="Dehydroquinate synthase-like"/>
    <property type="match status" value="1"/>
</dbReference>
<feature type="binding site" evidence="20">
    <location>
        <position position="414"/>
    </location>
    <ligand>
        <name>Zn(2+)</name>
        <dbReference type="ChEBI" id="CHEBI:29105"/>
    </ligand>
</feature>
<keyword evidence="19" id="KW-0460">Magnesium</keyword>
<dbReference type="InterPro" id="IPR030960">
    <property type="entry name" value="DHQS/DOIS_N"/>
</dbReference>
<dbReference type="GO" id="GO:0000287">
    <property type="term" value="F:magnesium ion binding"/>
    <property type="evidence" value="ECO:0007669"/>
    <property type="project" value="UniProtKB-UniRule"/>
</dbReference>
<protein>
    <recommendedName>
        <fullName evidence="19 20">Multifunctional fusion protein</fullName>
    </recommendedName>
    <domain>
        <recommendedName>
            <fullName evidence="19">Shikimate kinase</fullName>
            <shortName evidence="19">SK</shortName>
            <ecNumber evidence="19">2.7.1.71</ecNumber>
        </recommendedName>
    </domain>
    <domain>
        <recommendedName>
            <fullName evidence="20">3-dehydroquinate synthase</fullName>
            <shortName evidence="20">DHQS</shortName>
            <ecNumber evidence="20">4.2.3.4</ecNumber>
        </recommendedName>
    </domain>
</protein>
<comment type="cofactor">
    <cofactor evidence="19">
        <name>Mg(2+)</name>
        <dbReference type="ChEBI" id="CHEBI:18420"/>
    </cofactor>
    <text evidence="19">Binds 1 Mg(2+) ion per subunit.</text>
</comment>
<comment type="caution">
    <text evidence="20">Lacks conserved residue(s) required for the propagation of feature annotation.</text>
</comment>
<comment type="subcellular location">
    <subcellularLocation>
        <location evidence="20">Cytoplasm</location>
    </subcellularLocation>
</comment>
<dbReference type="Gene3D" id="3.40.50.300">
    <property type="entry name" value="P-loop containing nucleotide triphosphate hydrolases"/>
    <property type="match status" value="1"/>
</dbReference>
<comment type="similarity">
    <text evidence="20">Belongs to the sugar phosphate cyclases superfamily. Dehydroquinate synthase family.</text>
</comment>
<organism evidence="23 24">
    <name type="scientific">Aerophobetes bacterium</name>
    <dbReference type="NCBI Taxonomy" id="2030807"/>
    <lineage>
        <taxon>Bacteria</taxon>
        <taxon>Candidatus Aerophobota</taxon>
    </lineage>
</organism>
<comment type="function">
    <text evidence="19">Catalyzes the specific phosphorylation of the 3-hydroxyl group of shikimic acid using ATP as a cosubstrate.</text>
</comment>
<feature type="binding site" evidence="19">
    <location>
        <begin position="10"/>
        <end position="15"/>
    </location>
    <ligand>
        <name>ATP</name>
        <dbReference type="ChEBI" id="CHEBI:30616"/>
    </ligand>
</feature>
<dbReference type="PRINTS" id="PR01100">
    <property type="entry name" value="SHIKIMTKNASE"/>
</dbReference>
<dbReference type="InterPro" id="IPR000623">
    <property type="entry name" value="Shikimate_kinase/TSH1"/>
</dbReference>
<comment type="cofactor">
    <cofactor evidence="3">
        <name>Zn(2+)</name>
        <dbReference type="ChEBI" id="CHEBI:29105"/>
    </cofactor>
</comment>
<evidence type="ECO:0000256" key="12">
    <source>
        <dbReference type="ARBA" id="ARBA00022833"/>
    </source>
</evidence>
<dbReference type="CDD" id="cd00464">
    <property type="entry name" value="SK"/>
    <property type="match status" value="1"/>
</dbReference>
<dbReference type="AlphaFoldDB" id="A0A662DGK1"/>
<keyword evidence="9 20" id="KW-0479">Metal-binding</keyword>
<dbReference type="GO" id="GO:0003856">
    <property type="term" value="F:3-dehydroquinate synthase activity"/>
    <property type="evidence" value="ECO:0007669"/>
    <property type="project" value="UniProtKB-UniRule"/>
</dbReference>
<feature type="binding site" evidence="19">
    <location>
        <position position="14"/>
    </location>
    <ligand>
        <name>Mg(2+)</name>
        <dbReference type="ChEBI" id="CHEBI:18420"/>
    </ligand>
</feature>
<feature type="domain" description="3-dehydroquinate synthase C-terminal" evidence="22">
    <location>
        <begin position="347"/>
        <end position="491"/>
    </location>
</feature>
<dbReference type="InterPro" id="IPR056179">
    <property type="entry name" value="DHQS_C"/>
</dbReference>
<evidence type="ECO:0000256" key="4">
    <source>
        <dbReference type="ARBA" id="ARBA00004661"/>
    </source>
</evidence>
<evidence type="ECO:0000256" key="10">
    <source>
        <dbReference type="ARBA" id="ARBA00022741"/>
    </source>
</evidence>
<evidence type="ECO:0000256" key="1">
    <source>
        <dbReference type="ARBA" id="ARBA00001393"/>
    </source>
</evidence>
<comment type="function">
    <text evidence="20">Catalyzes the conversion of 3-deoxy-D-arabino-heptulosonate 7-phosphate (DAHP) to dehydroquinate (DHQ).</text>
</comment>
<evidence type="ECO:0000256" key="19">
    <source>
        <dbReference type="HAMAP-Rule" id="MF_00109"/>
    </source>
</evidence>
<evidence type="ECO:0000256" key="15">
    <source>
        <dbReference type="ARBA" id="ARBA00023141"/>
    </source>
</evidence>
<comment type="cofactor">
    <cofactor evidence="2 20">
        <name>NAD(+)</name>
        <dbReference type="ChEBI" id="CHEBI:57540"/>
    </cofactor>
</comment>
<dbReference type="GO" id="GO:0009073">
    <property type="term" value="P:aromatic amino acid family biosynthetic process"/>
    <property type="evidence" value="ECO:0007669"/>
    <property type="project" value="UniProtKB-KW"/>
</dbReference>
<dbReference type="HAMAP" id="MF_00109">
    <property type="entry name" value="Shikimate_kinase"/>
    <property type="match status" value="1"/>
</dbReference>
<dbReference type="InterPro" id="IPR016037">
    <property type="entry name" value="DHQ_synth_AroB"/>
</dbReference>
<dbReference type="EMBL" id="QMQB01000078">
    <property type="protein sequence ID" value="RLE13637.1"/>
    <property type="molecule type" value="Genomic_DNA"/>
</dbReference>
<dbReference type="GO" id="GO:0005524">
    <property type="term" value="F:ATP binding"/>
    <property type="evidence" value="ECO:0007669"/>
    <property type="project" value="UniProtKB-UniRule"/>
</dbReference>
<dbReference type="NCBIfam" id="TIGR01357">
    <property type="entry name" value="aroB"/>
    <property type="match status" value="1"/>
</dbReference>
<comment type="pathway">
    <text evidence="4 20">Metabolic intermediate biosynthesis; chorismate biosynthesis; chorismate from D-erythrose 4-phosphate and phosphoenolpyruvate: step 2/7.</text>
</comment>
<dbReference type="EC" id="2.7.1.71" evidence="19"/>
<keyword evidence="20" id="KW-0170">Cobalt</keyword>
<keyword evidence="13 19" id="KW-0067">ATP-binding</keyword>
<evidence type="ECO:0000256" key="7">
    <source>
        <dbReference type="ARBA" id="ARBA00022605"/>
    </source>
</evidence>
<dbReference type="InterPro" id="IPR031322">
    <property type="entry name" value="Shikimate/glucono_kinase"/>
</dbReference>
<accession>A0A662DGK1</accession>
<name>A0A662DGK1_UNCAE</name>
<comment type="catalytic activity">
    <reaction evidence="18 19">
        <text>shikimate + ATP = 3-phosphoshikimate + ADP + H(+)</text>
        <dbReference type="Rhea" id="RHEA:13121"/>
        <dbReference type="ChEBI" id="CHEBI:15378"/>
        <dbReference type="ChEBI" id="CHEBI:30616"/>
        <dbReference type="ChEBI" id="CHEBI:36208"/>
        <dbReference type="ChEBI" id="CHEBI:145989"/>
        <dbReference type="ChEBI" id="CHEBI:456216"/>
        <dbReference type="EC" id="2.7.1.71"/>
    </reaction>
</comment>
<dbReference type="PANTHER" id="PTHR43622">
    <property type="entry name" value="3-DEHYDROQUINATE SYNTHASE"/>
    <property type="match status" value="1"/>
</dbReference>
<evidence type="ECO:0000256" key="5">
    <source>
        <dbReference type="ARBA" id="ARBA00004842"/>
    </source>
</evidence>
<dbReference type="GO" id="GO:0009423">
    <property type="term" value="P:chorismate biosynthetic process"/>
    <property type="evidence" value="ECO:0007669"/>
    <property type="project" value="UniProtKB-UniRule"/>
</dbReference>
<feature type="binding site" evidence="20">
    <location>
        <begin position="271"/>
        <end position="275"/>
    </location>
    <ligand>
        <name>NAD(+)</name>
        <dbReference type="ChEBI" id="CHEBI:57540"/>
    </ligand>
</feature>
<keyword evidence="14 20" id="KW-0520">NAD</keyword>
<dbReference type="GO" id="GO:0005737">
    <property type="term" value="C:cytoplasm"/>
    <property type="evidence" value="ECO:0007669"/>
    <property type="project" value="UniProtKB-SubCell"/>
</dbReference>
<evidence type="ECO:0000259" key="21">
    <source>
        <dbReference type="Pfam" id="PF01761"/>
    </source>
</evidence>
<keyword evidence="16 20" id="KW-0456">Lyase</keyword>
<feature type="binding site" evidence="19">
    <location>
        <position position="136"/>
    </location>
    <ligand>
        <name>substrate</name>
    </ligand>
</feature>
<dbReference type="Pfam" id="PF01202">
    <property type="entry name" value="SKI"/>
    <property type="match status" value="1"/>
</dbReference>
<dbReference type="GO" id="GO:0008652">
    <property type="term" value="P:amino acid biosynthetic process"/>
    <property type="evidence" value="ECO:0007669"/>
    <property type="project" value="UniProtKB-KW"/>
</dbReference>
<feature type="binding site" evidence="19">
    <location>
        <position position="116"/>
    </location>
    <ligand>
        <name>ATP</name>
        <dbReference type="ChEBI" id="CHEBI:30616"/>
    </ligand>
</feature>
<evidence type="ECO:0000256" key="18">
    <source>
        <dbReference type="ARBA" id="ARBA00048567"/>
    </source>
</evidence>
<dbReference type="PANTHER" id="PTHR43622:SF7">
    <property type="entry name" value="3-DEHYDROQUINATE SYNTHASE, CHLOROPLASTIC"/>
    <property type="match status" value="1"/>
</dbReference>
<evidence type="ECO:0000313" key="24">
    <source>
        <dbReference type="Proteomes" id="UP000267654"/>
    </source>
</evidence>
<feature type="binding site" evidence="20">
    <location>
        <position position="431"/>
    </location>
    <ligand>
        <name>Zn(2+)</name>
        <dbReference type="ChEBI" id="CHEBI:29105"/>
    </ligand>
</feature>
<evidence type="ECO:0000256" key="3">
    <source>
        <dbReference type="ARBA" id="ARBA00001947"/>
    </source>
</evidence>
<feature type="domain" description="3-dehydroquinate synthase N-terminal" evidence="21">
    <location>
        <begin position="233"/>
        <end position="344"/>
    </location>
</feature>
<sequence length="527" mass="58831">MNIVLTGFMGTGKTAIGKHLARSLGMRYIDTDQIIEKKENCSISKIFAEKGEKYFRELETQIIRDVSSFNGYVISTGGGAILRKENADALKKNGYLVCLKADPDTILDRIGDGEERPLLRGFANKKLRIQQLLKKREPFYRQADIMIDTSSLSISRVVEELIKLLSAETLQVRLDKNSYPVFVGLTIDNIGKIARDFKLGKKVLIISDRNVFPLYGERVRYSLEQCGFKTFFFQVPPGERSKSLTWVRKIYSFCLECSLDRSSSILALGGGVVGDLAGFVAATFLRGINLLMIPTTLLSQVDSGVGGKVGVNLPQGKNLVGAFYQPKFVLIDPVVLRTLSLKRLKEGIAEVVKCAIIKDKDFFSYLEKNIQRILDKNLFVLRSVIIRAVRIKIGVVEKDEKEKIGIRQILNFGHTIAHAIETVAGYRRYTHGDAVAIGIIGASKLGVKLGIFPQESFARVEKLLKMAKLPLKGKNLDTQQIIQALKKDKKVREGKVLFVIPEEIGRVSLKDDIPVNLVKQVIEELVV</sequence>
<evidence type="ECO:0000259" key="22">
    <source>
        <dbReference type="Pfam" id="PF24621"/>
    </source>
</evidence>
<feature type="binding site" evidence="20">
    <location>
        <position position="317"/>
    </location>
    <ligand>
        <name>NAD(+)</name>
        <dbReference type="ChEBI" id="CHEBI:57540"/>
    </ligand>
</feature>
<dbReference type="Pfam" id="PF01761">
    <property type="entry name" value="DHQ_synthase"/>
    <property type="match status" value="1"/>
</dbReference>
<evidence type="ECO:0000256" key="17">
    <source>
        <dbReference type="ARBA" id="ARBA00023268"/>
    </source>
</evidence>
<comment type="caution">
    <text evidence="23">The sequence shown here is derived from an EMBL/GenBank/DDBJ whole genome shotgun (WGS) entry which is preliminary data.</text>
</comment>
<proteinExistence type="inferred from homology"/>
<dbReference type="EC" id="4.2.3.4" evidence="20"/>
<evidence type="ECO:0000256" key="8">
    <source>
        <dbReference type="ARBA" id="ARBA00022679"/>
    </source>
</evidence>
<dbReference type="InterPro" id="IPR023000">
    <property type="entry name" value="Shikimate_kinase_CS"/>
</dbReference>
<evidence type="ECO:0000256" key="20">
    <source>
        <dbReference type="HAMAP-Rule" id="MF_00110"/>
    </source>
</evidence>
<keyword evidence="6 20" id="KW-0963">Cytoplasm</keyword>
<evidence type="ECO:0000256" key="16">
    <source>
        <dbReference type="ARBA" id="ARBA00023239"/>
    </source>
</evidence>
<dbReference type="FunFam" id="3.40.50.1970:FF:000007">
    <property type="entry name" value="Pentafunctional AROM polypeptide"/>
    <property type="match status" value="1"/>
</dbReference>
<dbReference type="InterPro" id="IPR050071">
    <property type="entry name" value="Dehydroquinate_synthase"/>
</dbReference>
<evidence type="ECO:0000256" key="11">
    <source>
        <dbReference type="ARBA" id="ARBA00022777"/>
    </source>
</evidence>
<dbReference type="SUPFAM" id="SSF52540">
    <property type="entry name" value="P-loop containing nucleoside triphosphate hydrolases"/>
    <property type="match status" value="1"/>
</dbReference>
<comment type="subunit">
    <text evidence="19">Monomer.</text>
</comment>
<feature type="binding site" evidence="20">
    <location>
        <position position="308"/>
    </location>
    <ligand>
        <name>NAD(+)</name>
        <dbReference type="ChEBI" id="CHEBI:57540"/>
    </ligand>
</feature>
<keyword evidence="8 19" id="KW-0808">Transferase</keyword>
<reference evidence="23 24" key="1">
    <citation type="submission" date="2018-06" db="EMBL/GenBank/DDBJ databases">
        <title>Extensive metabolic versatility and redundancy in microbially diverse, dynamic hydrothermal sediments.</title>
        <authorList>
            <person name="Dombrowski N."/>
            <person name="Teske A."/>
            <person name="Baker B.J."/>
        </authorList>
    </citation>
    <scope>NUCLEOTIDE SEQUENCE [LARGE SCALE GENOMIC DNA]</scope>
    <source>
        <strain evidence="23">B19_G9</strain>
    </source>
</reference>
<feature type="binding site" evidence="19">
    <location>
        <position position="78"/>
    </location>
    <ligand>
        <name>substrate</name>
    </ligand>
</feature>
<dbReference type="CDD" id="cd08195">
    <property type="entry name" value="DHQS"/>
    <property type="match status" value="1"/>
</dbReference>
<keyword evidence="7 20" id="KW-0028">Amino-acid biosynthesis</keyword>
<dbReference type="UniPathway" id="UPA00053">
    <property type="reaction ID" value="UER00085"/>
</dbReference>
<dbReference type="Gene3D" id="3.40.50.1970">
    <property type="match status" value="1"/>
</dbReference>
<dbReference type="Pfam" id="PF24621">
    <property type="entry name" value="DHQS_C"/>
    <property type="match status" value="1"/>
</dbReference>
<keyword evidence="15 20" id="KW-0057">Aromatic amino acid biosynthesis</keyword>
<dbReference type="HAMAP" id="MF_00110">
    <property type="entry name" value="DHQ_synthase"/>
    <property type="match status" value="1"/>
</dbReference>
<gene>
    <name evidence="20 23" type="primary">aroB</name>
    <name evidence="19" type="synonym">aroK</name>
    <name evidence="23" type="ORF">DRI96_02670</name>
</gene>
<dbReference type="InterPro" id="IPR027417">
    <property type="entry name" value="P-loop_NTPase"/>
</dbReference>
<dbReference type="Proteomes" id="UP000267654">
    <property type="component" value="Unassembled WGS sequence"/>
</dbReference>
<comment type="cofactor">
    <cofactor evidence="20">
        <name>Co(2+)</name>
        <dbReference type="ChEBI" id="CHEBI:48828"/>
    </cofactor>
    <cofactor evidence="20">
        <name>Zn(2+)</name>
        <dbReference type="ChEBI" id="CHEBI:29105"/>
    </cofactor>
    <text evidence="20">Binds 1 divalent metal cation per subunit. Can use either Co(2+) or Zn(2+).</text>
</comment>
<evidence type="ECO:0000256" key="13">
    <source>
        <dbReference type="ARBA" id="ARBA00022840"/>
    </source>
</evidence>
<comment type="pathway">
    <text evidence="5 19">Metabolic intermediate biosynthesis; chorismate biosynthesis; chorismate from D-erythrose 4-phosphate and phosphoenolpyruvate: step 5/7.</text>
</comment>
<evidence type="ECO:0000256" key="2">
    <source>
        <dbReference type="ARBA" id="ARBA00001911"/>
    </source>
</evidence>
<keyword evidence="12 20" id="KW-0862">Zinc</keyword>
<feature type="binding site" evidence="20">
    <location>
        <position position="350"/>
    </location>
    <ligand>
        <name>Zn(2+)</name>
        <dbReference type="ChEBI" id="CHEBI:29105"/>
    </ligand>
</feature>
<dbReference type="Gene3D" id="1.20.1090.10">
    <property type="entry name" value="Dehydroquinate synthase-like - alpha domain"/>
    <property type="match status" value="1"/>
</dbReference>
<keyword evidence="17" id="KW-0511">Multifunctional enzyme</keyword>
<evidence type="ECO:0000256" key="9">
    <source>
        <dbReference type="ARBA" id="ARBA00022723"/>
    </source>
</evidence>
<feature type="binding site" evidence="20">
    <location>
        <begin position="295"/>
        <end position="296"/>
    </location>
    <ligand>
        <name>NAD(+)</name>
        <dbReference type="ChEBI" id="CHEBI:57540"/>
    </ligand>
</feature>
<dbReference type="PROSITE" id="PS01128">
    <property type="entry name" value="SHIKIMATE_KINASE"/>
    <property type="match status" value="1"/>
</dbReference>
<evidence type="ECO:0000313" key="23">
    <source>
        <dbReference type="EMBL" id="RLE13637.1"/>
    </source>
</evidence>
<feature type="binding site" evidence="19">
    <location>
        <position position="32"/>
    </location>
    <ligand>
        <name>substrate</name>
    </ligand>
</feature>
<comment type="similarity">
    <text evidence="19">Belongs to the shikimate kinase family.</text>
</comment>
<evidence type="ECO:0000256" key="14">
    <source>
        <dbReference type="ARBA" id="ARBA00023027"/>
    </source>
</evidence>
<dbReference type="GO" id="GO:0004765">
    <property type="term" value="F:shikimate kinase activity"/>
    <property type="evidence" value="ECO:0007669"/>
    <property type="project" value="UniProtKB-UniRule"/>
</dbReference>
<keyword evidence="11 19" id="KW-0418">Kinase</keyword>
<keyword evidence="10 20" id="KW-0547">Nucleotide-binding</keyword>
<feature type="binding site" evidence="19">
    <location>
        <position position="56"/>
    </location>
    <ligand>
        <name>substrate</name>
    </ligand>
</feature>